<name>C1DUQ1_SULAA</name>
<proteinExistence type="predicted"/>
<evidence type="ECO:0000313" key="2">
    <source>
        <dbReference type="Proteomes" id="UP000001369"/>
    </source>
</evidence>
<keyword evidence="2" id="KW-1185">Reference proteome</keyword>
<dbReference type="eggNOG" id="COG1353">
    <property type="taxonomic scope" value="Bacteria"/>
</dbReference>
<protein>
    <submittedName>
        <fullName evidence="1">Crispr-associated protein, Csx11 family</fullName>
    </submittedName>
</protein>
<dbReference type="RefSeq" id="WP_012674005.1">
    <property type="nucleotide sequence ID" value="NC_012438.1"/>
</dbReference>
<sequence>MSGLNRIKNNKDEILKAEIVSYLALWEKLNPSKQNRASINIQCNNLSCWESALKNSKIDIRLEVNSKSFELWDNFLKDWRGWRKKNDLDFLLQILYGISESLNSGIDKGSPKEDVKVKPEEKRWLANAFGSYKEDIIYLRESENIINGRIQNINNKVQSLLGNSHIFFENLEELRKELKELLSGLLSDDRFPINDVSLWDQAYMTTSMFKALLSDYILINQDFTNIPDRQEVRWRILGIQYNKLGLAEKGFKLASIEWYRQQTKEIDDSIKKLLEVEYPIGNEVYRDDTGIYFIVGENLGKNKDNNLAVLVDDLKPLEEEIINIFNEKLEGEVCPVIILTKASRGLMNLGDLLEKAKENFLYVKTDNKITQTLMQNVNNTSTAIGICPLCKVRLIYEYDKQKNNSPTICKTCDERIHHYQVKKWLEEISKETIWTSEIKDKNDRIALISLRLELKDWLNGNMLNSLLGNMGLGDFTVEKGKIIKLILKGIVDTEIQEIINKIEKEICIEKFKNLYTVISLKDSNGNFICRENLNTLQNEIRNTSNRAEYGALISVVGFIRDRIYGNQSSNQDGYILKILENLDEFLKKLKISQDLFQFVKQLQDSGFYSLYKTIVEKLNELKAKLDSKYNSTNSSNFDKLIQYLRTEKSSSSLTEKEIKEFKQEIENILTQCKPIQNFDIDTLIKNSLYPFSINEELLNFYSKYNSVKEYFNEIFFGSIIGTQWENWIKQTPLNAKINWQDEKIEWDKFTDENDPALDILSTLLLQFLLRKNPSPARLRRIWETTQNFFEEIKREILDENLLGIPNWRRKRIVFELPYIQGIKDTGEELEGDGLLFWALPSENKDKTYIYLISSIEDFIRKYANKDTLKRLNENNLEDIDENNFEDFKIELKKYSEKENRETGSNLCSLQKSNIKNFVLYNSYASITDPTPVGWQVIIPTEYVPKFIDLIMEKYNKEFKYVYGKLPIHIGIIIQDYKKPLYIGLNALRKIRRDVKNIDKLYQNGTKFCMKYHQKILNYAKPEELCNSTQKYYSLYWDNKQKTNVDFYDFYIKPNENWKKTLSVMGNFVDDRYIEIIPNTFDFEFLDTNTRRNDIFYLKEKNYKRAFQLKSNRPYEIEEYWDRFKRFRDTFKDKTNTAKLHKLVNIFYDKIENYNKDINPLLASSIVNILELNKNKDLQRDIAFIFGLDEKNDIYKELVNKLNSENIKLFLDMFEFWSKALQEV</sequence>
<dbReference type="HOGENOM" id="CLU_007515_0_0_0"/>
<dbReference type="NCBIfam" id="TIGR02682">
    <property type="entry name" value="cas_csx11"/>
    <property type="match status" value="1"/>
</dbReference>
<dbReference type="KEGG" id="saf:SULAZ_0859"/>
<dbReference type="AlphaFoldDB" id="C1DUQ1"/>
<dbReference type="InterPro" id="IPR014055">
    <property type="entry name" value="CRISPR-assoc_prot_Csx11"/>
</dbReference>
<evidence type="ECO:0000313" key="1">
    <source>
        <dbReference type="EMBL" id="ACN98683.1"/>
    </source>
</evidence>
<dbReference type="OrthoDB" id="9792861at2"/>
<organism evidence="1 2">
    <name type="scientific">Sulfurihydrogenibium azorense (strain DSM 15241 / OCM 825 / Az-Fu1)</name>
    <dbReference type="NCBI Taxonomy" id="204536"/>
    <lineage>
        <taxon>Bacteria</taxon>
        <taxon>Pseudomonadati</taxon>
        <taxon>Aquificota</taxon>
        <taxon>Aquificia</taxon>
        <taxon>Aquificales</taxon>
        <taxon>Hydrogenothermaceae</taxon>
        <taxon>Sulfurihydrogenibium</taxon>
    </lineage>
</organism>
<dbReference type="Proteomes" id="UP000001369">
    <property type="component" value="Chromosome"/>
</dbReference>
<dbReference type="STRING" id="204536.SULAZ_0859"/>
<dbReference type="CDD" id="cd09701">
    <property type="entry name" value="Cas10_III"/>
    <property type="match status" value="1"/>
</dbReference>
<accession>C1DUQ1</accession>
<gene>
    <name evidence="1" type="ordered locus">SULAZ_0859</name>
</gene>
<dbReference type="EMBL" id="CP001229">
    <property type="protein sequence ID" value="ACN98683.1"/>
    <property type="molecule type" value="Genomic_DNA"/>
</dbReference>
<reference evidence="1 2" key="1">
    <citation type="journal article" date="2009" name="J. Bacteriol.">
        <title>Complete and draft genome sequences of six members of the Aquificales.</title>
        <authorList>
            <person name="Reysenbach A.L."/>
            <person name="Hamamura N."/>
            <person name="Podar M."/>
            <person name="Griffiths E."/>
            <person name="Ferreira S."/>
            <person name="Hochstein R."/>
            <person name="Heidelberg J."/>
            <person name="Johnson J."/>
            <person name="Mead D."/>
            <person name="Pohorille A."/>
            <person name="Sarmiento M."/>
            <person name="Schweighofer K."/>
            <person name="Seshadri R."/>
            <person name="Voytek M.A."/>
        </authorList>
    </citation>
    <scope>NUCLEOTIDE SEQUENCE [LARGE SCALE GENOMIC DNA]</scope>
    <source>
        <strain evidence="2">Az-Fu1 / DSM 15241 / OCM 825</strain>
    </source>
</reference>